<gene>
    <name evidence="2" type="ORF">METZ01_LOCUS145393</name>
</gene>
<sequence length="82" mass="9589">VSNLKREDIDPQGTQEWLESLEDEIEEHGFERTRHLLEKLVDYASARGARLSFNTKTPFVNTITTDQEPEFPGNRETERKIK</sequence>
<evidence type="ECO:0000256" key="1">
    <source>
        <dbReference type="SAM" id="MobiDB-lite"/>
    </source>
</evidence>
<organism evidence="2">
    <name type="scientific">marine metagenome</name>
    <dbReference type="NCBI Taxonomy" id="408172"/>
    <lineage>
        <taxon>unclassified sequences</taxon>
        <taxon>metagenomes</taxon>
        <taxon>ecological metagenomes</taxon>
    </lineage>
</organism>
<feature type="non-terminal residue" evidence="2">
    <location>
        <position position="82"/>
    </location>
</feature>
<evidence type="ECO:0008006" key="3">
    <source>
        <dbReference type="Google" id="ProtNLM"/>
    </source>
</evidence>
<protein>
    <recommendedName>
        <fullName evidence="3">Pyruvate dehydrogenase E1 component middle domain-containing protein</fullName>
    </recommendedName>
</protein>
<dbReference type="EMBL" id="UINC01022593">
    <property type="protein sequence ID" value="SVA92539.1"/>
    <property type="molecule type" value="Genomic_DNA"/>
</dbReference>
<reference evidence="2" key="1">
    <citation type="submission" date="2018-05" db="EMBL/GenBank/DDBJ databases">
        <authorList>
            <person name="Lanie J.A."/>
            <person name="Ng W.-L."/>
            <person name="Kazmierczak K.M."/>
            <person name="Andrzejewski T.M."/>
            <person name="Davidsen T.M."/>
            <person name="Wayne K.J."/>
            <person name="Tettelin H."/>
            <person name="Glass J.I."/>
            <person name="Rusch D."/>
            <person name="Podicherti R."/>
            <person name="Tsui H.-C.T."/>
            <person name="Winkler M.E."/>
        </authorList>
    </citation>
    <scope>NUCLEOTIDE SEQUENCE</scope>
</reference>
<proteinExistence type="predicted"/>
<evidence type="ECO:0000313" key="2">
    <source>
        <dbReference type="EMBL" id="SVA92539.1"/>
    </source>
</evidence>
<feature type="region of interest" description="Disordered" evidence="1">
    <location>
        <begin position="63"/>
        <end position="82"/>
    </location>
</feature>
<feature type="compositionally biased region" description="Basic and acidic residues" evidence="1">
    <location>
        <begin position="73"/>
        <end position="82"/>
    </location>
</feature>
<feature type="non-terminal residue" evidence="2">
    <location>
        <position position="1"/>
    </location>
</feature>
<accession>A0A381ZTL0</accession>
<name>A0A381ZTL0_9ZZZZ</name>
<dbReference type="AlphaFoldDB" id="A0A381ZTL0"/>